<sequence length="273" mass="30488">TKGFSEAQQPYNTEATFDRDWYNQNSVQANFGVQASKSIRIQPFLRYSKNKGALDNDAFVDELDFDYNAKNLQTGVKNTIGIGKASLNVLYQLNNVERNYLDDSTQSRNGFYKYNQSAYKATEHFAEAFVVYPFSSFRLTAGGDFRSSNTDYQATQISAFGSSKTAQSSDSIKQNQVSVYAALNYIANSFSVEGGGRFNNHSEYGSNFAFNINPSFLINQRVKVFANLSSGYKTPSLYQLFSVYGNKDLEPETSLNLEAGAQVFSKDGRGNLR</sequence>
<dbReference type="AlphaFoldDB" id="X1LJF7"/>
<organism evidence="9">
    <name type="scientific">marine sediment metagenome</name>
    <dbReference type="NCBI Taxonomy" id="412755"/>
    <lineage>
        <taxon>unclassified sequences</taxon>
        <taxon>metagenomes</taxon>
        <taxon>ecological metagenomes</taxon>
    </lineage>
</organism>
<dbReference type="InterPro" id="IPR039426">
    <property type="entry name" value="TonB-dep_rcpt-like"/>
</dbReference>
<comment type="caution">
    <text evidence="9">The sequence shown here is derived from an EMBL/GenBank/DDBJ whole genome shotgun (WGS) entry which is preliminary data.</text>
</comment>
<dbReference type="Gene3D" id="2.40.170.20">
    <property type="entry name" value="TonB-dependent receptor, beta-barrel domain"/>
    <property type="match status" value="1"/>
</dbReference>
<keyword evidence="2" id="KW-0813">Transport</keyword>
<accession>X1LJF7</accession>
<keyword evidence="4" id="KW-0732">Signal</keyword>
<gene>
    <name evidence="9" type="ORF">S06H3_34947</name>
</gene>
<evidence type="ECO:0000256" key="4">
    <source>
        <dbReference type="ARBA" id="ARBA00022729"/>
    </source>
</evidence>
<feature type="domain" description="TonB-dependent receptor-like beta-barrel" evidence="8">
    <location>
        <begin position="15"/>
        <end position="271"/>
    </location>
</feature>
<proteinExistence type="predicted"/>
<evidence type="ECO:0000256" key="6">
    <source>
        <dbReference type="ARBA" id="ARBA00023136"/>
    </source>
</evidence>
<protein>
    <recommendedName>
        <fullName evidence="8">TonB-dependent receptor-like beta-barrel domain-containing protein</fullName>
    </recommendedName>
</protein>
<keyword evidence="3" id="KW-0812">Transmembrane</keyword>
<keyword evidence="6" id="KW-0472">Membrane</keyword>
<name>X1LJF7_9ZZZZ</name>
<evidence type="ECO:0000256" key="7">
    <source>
        <dbReference type="ARBA" id="ARBA00023237"/>
    </source>
</evidence>
<dbReference type="GO" id="GO:0009279">
    <property type="term" value="C:cell outer membrane"/>
    <property type="evidence" value="ECO:0007669"/>
    <property type="project" value="UniProtKB-SubCell"/>
</dbReference>
<evidence type="ECO:0000256" key="1">
    <source>
        <dbReference type="ARBA" id="ARBA00004571"/>
    </source>
</evidence>
<reference evidence="9" key="1">
    <citation type="journal article" date="2014" name="Front. Microbiol.">
        <title>High frequency of phylogenetically diverse reductive dehalogenase-homologous genes in deep subseafloor sedimentary metagenomes.</title>
        <authorList>
            <person name="Kawai M."/>
            <person name="Futagami T."/>
            <person name="Toyoda A."/>
            <person name="Takaki Y."/>
            <person name="Nishi S."/>
            <person name="Hori S."/>
            <person name="Arai W."/>
            <person name="Tsubouchi T."/>
            <person name="Morono Y."/>
            <person name="Uchiyama I."/>
            <person name="Ito T."/>
            <person name="Fujiyama A."/>
            <person name="Inagaki F."/>
            <person name="Takami H."/>
        </authorList>
    </citation>
    <scope>NUCLEOTIDE SEQUENCE</scope>
    <source>
        <strain evidence="9">Expedition CK06-06</strain>
    </source>
</reference>
<dbReference type="InterPro" id="IPR036942">
    <property type="entry name" value="Beta-barrel_TonB_sf"/>
</dbReference>
<keyword evidence="7" id="KW-0998">Cell outer membrane</keyword>
<dbReference type="GO" id="GO:0044718">
    <property type="term" value="P:siderophore transmembrane transport"/>
    <property type="evidence" value="ECO:0007669"/>
    <property type="project" value="TreeGrafter"/>
</dbReference>
<dbReference type="PANTHER" id="PTHR30069:SF53">
    <property type="entry name" value="COLICIN I RECEPTOR-RELATED"/>
    <property type="match status" value="1"/>
</dbReference>
<dbReference type="InterPro" id="IPR000531">
    <property type="entry name" value="Beta-barrel_TonB"/>
</dbReference>
<feature type="non-terminal residue" evidence="9">
    <location>
        <position position="273"/>
    </location>
</feature>
<evidence type="ECO:0000256" key="2">
    <source>
        <dbReference type="ARBA" id="ARBA00022448"/>
    </source>
</evidence>
<comment type="subcellular location">
    <subcellularLocation>
        <location evidence="1">Cell outer membrane</location>
        <topology evidence="1">Multi-pass membrane protein</topology>
    </subcellularLocation>
</comment>
<keyword evidence="5" id="KW-0798">TonB box</keyword>
<dbReference type="SUPFAM" id="SSF56935">
    <property type="entry name" value="Porins"/>
    <property type="match status" value="1"/>
</dbReference>
<evidence type="ECO:0000256" key="3">
    <source>
        <dbReference type="ARBA" id="ARBA00022692"/>
    </source>
</evidence>
<evidence type="ECO:0000256" key="5">
    <source>
        <dbReference type="ARBA" id="ARBA00023077"/>
    </source>
</evidence>
<dbReference type="EMBL" id="BARV01021036">
    <property type="protein sequence ID" value="GAI19497.1"/>
    <property type="molecule type" value="Genomic_DNA"/>
</dbReference>
<dbReference type="Pfam" id="PF00593">
    <property type="entry name" value="TonB_dep_Rec_b-barrel"/>
    <property type="match status" value="1"/>
</dbReference>
<feature type="non-terminal residue" evidence="9">
    <location>
        <position position="1"/>
    </location>
</feature>
<dbReference type="PANTHER" id="PTHR30069">
    <property type="entry name" value="TONB-DEPENDENT OUTER MEMBRANE RECEPTOR"/>
    <property type="match status" value="1"/>
</dbReference>
<evidence type="ECO:0000313" key="9">
    <source>
        <dbReference type="EMBL" id="GAI19497.1"/>
    </source>
</evidence>
<evidence type="ECO:0000259" key="8">
    <source>
        <dbReference type="Pfam" id="PF00593"/>
    </source>
</evidence>
<dbReference type="PROSITE" id="PS52016">
    <property type="entry name" value="TONB_DEPENDENT_REC_3"/>
    <property type="match status" value="1"/>
</dbReference>
<dbReference type="GO" id="GO:0015344">
    <property type="term" value="F:siderophore uptake transmembrane transporter activity"/>
    <property type="evidence" value="ECO:0007669"/>
    <property type="project" value="TreeGrafter"/>
</dbReference>